<dbReference type="FunCoup" id="A0A6J1X5N3">
    <property type="interactions" value="74"/>
</dbReference>
<dbReference type="KEGG" id="gmw:113520384"/>
<dbReference type="Pfam" id="PF15860">
    <property type="entry name" value="DUF4728"/>
    <property type="match status" value="1"/>
</dbReference>
<evidence type="ECO:0000313" key="3">
    <source>
        <dbReference type="RefSeq" id="XP_026761512.2"/>
    </source>
</evidence>
<sequence>MPLLESCWSPCIWSSDVKTGSRAVAVYTAAMSVILITFIAYQMDGGDSTQLWNPLFEADVRESLQIFGIIFIIIFVAFIVSSVLMVIGINIWMRGMMLPWMIIMGLIISFQLIFGLWLLGGYYIYLDATFAALIDFVWMAYNIYCWLCVFSQYQIILEMQSPNIEILVEY</sequence>
<name>A0A6J1X5N3_GALME</name>
<dbReference type="PANTHER" id="PTHR36694">
    <property type="entry name" value="PASIFLORA 1, ISOFORM A-RELATED"/>
    <property type="match status" value="1"/>
</dbReference>
<gene>
    <name evidence="3" type="primary">LOC113520384</name>
</gene>
<dbReference type="InterPro" id="IPR031720">
    <property type="entry name" value="DUF4728"/>
</dbReference>
<dbReference type="GO" id="GO:0005886">
    <property type="term" value="C:plasma membrane"/>
    <property type="evidence" value="ECO:0007669"/>
    <property type="project" value="TreeGrafter"/>
</dbReference>
<evidence type="ECO:0000256" key="1">
    <source>
        <dbReference type="SAM" id="Phobius"/>
    </source>
</evidence>
<keyword evidence="1" id="KW-0812">Transmembrane</keyword>
<dbReference type="GO" id="GO:0019991">
    <property type="term" value="P:septate junction assembly"/>
    <property type="evidence" value="ECO:0007669"/>
    <property type="project" value="TreeGrafter"/>
</dbReference>
<dbReference type="AlphaFoldDB" id="A0A6J1X5N3"/>
<evidence type="ECO:0000313" key="2">
    <source>
        <dbReference type="Proteomes" id="UP001652740"/>
    </source>
</evidence>
<protein>
    <submittedName>
        <fullName evidence="3">Uncharacterized protein LOC113520384</fullName>
    </submittedName>
</protein>
<feature type="transmembrane region" description="Helical" evidence="1">
    <location>
        <begin position="100"/>
        <end position="124"/>
    </location>
</feature>
<accession>A0A6J1X5N3</accession>
<dbReference type="GO" id="GO:0060857">
    <property type="term" value="P:establishment of glial blood-brain barrier"/>
    <property type="evidence" value="ECO:0007669"/>
    <property type="project" value="TreeGrafter"/>
</dbReference>
<dbReference type="GeneID" id="113520384"/>
<dbReference type="GO" id="GO:0035159">
    <property type="term" value="P:regulation of tube length, open tracheal system"/>
    <property type="evidence" value="ECO:0007669"/>
    <property type="project" value="TreeGrafter"/>
</dbReference>
<dbReference type="InParanoid" id="A0A6J1X5N3"/>
<dbReference type="RefSeq" id="XP_026761512.2">
    <property type="nucleotide sequence ID" value="XM_026905711.3"/>
</dbReference>
<feature type="transmembrane region" description="Helical" evidence="1">
    <location>
        <begin position="130"/>
        <end position="150"/>
    </location>
</feature>
<keyword evidence="2" id="KW-1185">Reference proteome</keyword>
<dbReference type="Proteomes" id="UP001652740">
    <property type="component" value="Unplaced"/>
</dbReference>
<dbReference type="PANTHER" id="PTHR36694:SF11">
    <property type="entry name" value="LP21121P-RELATED"/>
    <property type="match status" value="1"/>
</dbReference>
<organism evidence="2 3">
    <name type="scientific">Galleria mellonella</name>
    <name type="common">Greater wax moth</name>
    <dbReference type="NCBI Taxonomy" id="7137"/>
    <lineage>
        <taxon>Eukaryota</taxon>
        <taxon>Metazoa</taxon>
        <taxon>Ecdysozoa</taxon>
        <taxon>Arthropoda</taxon>
        <taxon>Hexapoda</taxon>
        <taxon>Insecta</taxon>
        <taxon>Pterygota</taxon>
        <taxon>Neoptera</taxon>
        <taxon>Endopterygota</taxon>
        <taxon>Lepidoptera</taxon>
        <taxon>Glossata</taxon>
        <taxon>Ditrysia</taxon>
        <taxon>Pyraloidea</taxon>
        <taxon>Pyralidae</taxon>
        <taxon>Galleriinae</taxon>
        <taxon>Galleria</taxon>
    </lineage>
</organism>
<feature type="transmembrane region" description="Helical" evidence="1">
    <location>
        <begin position="24"/>
        <end position="43"/>
    </location>
</feature>
<feature type="transmembrane region" description="Helical" evidence="1">
    <location>
        <begin position="63"/>
        <end position="88"/>
    </location>
</feature>
<keyword evidence="1" id="KW-1133">Transmembrane helix</keyword>
<proteinExistence type="predicted"/>
<reference evidence="3" key="1">
    <citation type="submission" date="2025-08" db="UniProtKB">
        <authorList>
            <consortium name="RefSeq"/>
        </authorList>
    </citation>
    <scope>IDENTIFICATION</scope>
    <source>
        <tissue evidence="3">Whole larvae</tissue>
    </source>
</reference>
<keyword evidence="1" id="KW-0472">Membrane</keyword>